<dbReference type="GO" id="GO:0003746">
    <property type="term" value="F:translation elongation factor activity"/>
    <property type="evidence" value="ECO:0007669"/>
    <property type="project" value="UniProtKB-KW"/>
</dbReference>
<evidence type="ECO:0000256" key="5">
    <source>
        <dbReference type="ARBA" id="ARBA00024731"/>
    </source>
</evidence>
<organism evidence="8 9">
    <name type="scientific">Tieghemostelium lacteum</name>
    <name type="common">Slime mold</name>
    <name type="synonym">Dictyostelium lacteum</name>
    <dbReference type="NCBI Taxonomy" id="361077"/>
    <lineage>
        <taxon>Eukaryota</taxon>
        <taxon>Amoebozoa</taxon>
        <taxon>Evosea</taxon>
        <taxon>Eumycetozoa</taxon>
        <taxon>Dictyostelia</taxon>
        <taxon>Dictyosteliales</taxon>
        <taxon>Raperosteliaceae</taxon>
        <taxon>Tieghemostelium</taxon>
    </lineage>
</organism>
<feature type="domain" description="Translation elongation factor EFG/EF2" evidence="7">
    <location>
        <begin position="609"/>
        <end position="725"/>
    </location>
</feature>
<dbReference type="Gene3D" id="3.30.70.870">
    <property type="entry name" value="Elongation Factor G (Translational Gtpase), domain 3"/>
    <property type="match status" value="1"/>
</dbReference>
<protein>
    <recommendedName>
        <fullName evidence="1">Elongation factor 2</fullName>
    </recommendedName>
</protein>
<keyword evidence="3" id="KW-0547">Nucleotide-binding</keyword>
<accession>A0A151ZE34</accession>
<dbReference type="Pfam" id="PF00009">
    <property type="entry name" value="GTP_EFTU"/>
    <property type="match status" value="1"/>
</dbReference>
<dbReference type="InterPro" id="IPR009000">
    <property type="entry name" value="Transl_B-barrel_sf"/>
</dbReference>
<dbReference type="SUPFAM" id="SSF52540">
    <property type="entry name" value="P-loop containing nucleoside triphosphate hydrolases"/>
    <property type="match status" value="1"/>
</dbReference>
<dbReference type="InterPro" id="IPR020568">
    <property type="entry name" value="Ribosomal_Su5_D2-typ_SF"/>
</dbReference>
<evidence type="ECO:0000313" key="8">
    <source>
        <dbReference type="EMBL" id="KYQ92197.1"/>
    </source>
</evidence>
<dbReference type="FunFam" id="3.90.1430.10:FF:000003">
    <property type="entry name" value="Elongation factor 2"/>
    <property type="match status" value="1"/>
</dbReference>
<dbReference type="Pfam" id="PF03144">
    <property type="entry name" value="GTP_EFTU_D2"/>
    <property type="match status" value="1"/>
</dbReference>
<evidence type="ECO:0000259" key="6">
    <source>
        <dbReference type="SMART" id="SM00838"/>
    </source>
</evidence>
<dbReference type="InterPro" id="IPR014721">
    <property type="entry name" value="Ribsml_uS5_D2-typ_fold_subgr"/>
</dbReference>
<dbReference type="InterPro" id="IPR000640">
    <property type="entry name" value="EFG_V-like"/>
</dbReference>
<dbReference type="SUPFAM" id="SSF50447">
    <property type="entry name" value="Translation proteins"/>
    <property type="match status" value="1"/>
</dbReference>
<dbReference type="SMART" id="SM00889">
    <property type="entry name" value="EFG_IV"/>
    <property type="match status" value="1"/>
</dbReference>
<dbReference type="Gene3D" id="3.90.1430.10">
    <property type="entry name" value="Yeast translation eEF2 (G' domain)"/>
    <property type="match status" value="1"/>
</dbReference>
<dbReference type="CDD" id="cd16268">
    <property type="entry name" value="EF2_II"/>
    <property type="match status" value="1"/>
</dbReference>
<dbReference type="GO" id="GO:0005525">
    <property type="term" value="F:GTP binding"/>
    <property type="evidence" value="ECO:0007669"/>
    <property type="project" value="UniProtKB-KW"/>
</dbReference>
<dbReference type="SMART" id="SM00838">
    <property type="entry name" value="EFG_C"/>
    <property type="match status" value="1"/>
</dbReference>
<comment type="function">
    <text evidence="5">Catalyzes the GTP-dependent ribosomal translocation step during translation elongation. During this step, the ribosome changes from the pre-translocational (PRE) to the post-translocational (POST) state as the newly formed A-site-bound peptidyl-tRNA and P-site-bound deacylated tRNA move to the P and E sites, respectively. Catalyzes the coordinated movement of the two tRNA molecules, the mRNA and conformational changes in the ribosome.</text>
</comment>
<comment type="caution">
    <text evidence="8">The sequence shown here is derived from an EMBL/GenBank/DDBJ whole genome shotgun (WGS) entry which is preliminary data.</text>
</comment>
<dbReference type="PANTHER" id="PTHR42908">
    <property type="entry name" value="TRANSLATION ELONGATION FACTOR-RELATED"/>
    <property type="match status" value="1"/>
</dbReference>
<gene>
    <name evidence="8" type="ORF">DLAC_07044</name>
</gene>
<dbReference type="Gene3D" id="3.40.50.300">
    <property type="entry name" value="P-loop containing nucleotide triphosphate hydrolases"/>
    <property type="match status" value="1"/>
</dbReference>
<feature type="domain" description="Elongation factor EFG" evidence="6">
    <location>
        <begin position="727"/>
        <end position="816"/>
    </location>
</feature>
<keyword evidence="8" id="KW-0648">Protein biosynthesis</keyword>
<dbReference type="InterPro" id="IPR004161">
    <property type="entry name" value="EFTu-like_2"/>
</dbReference>
<evidence type="ECO:0000256" key="2">
    <source>
        <dbReference type="ARBA" id="ARBA00022490"/>
    </source>
</evidence>
<dbReference type="InterPro" id="IPR000795">
    <property type="entry name" value="T_Tr_GTP-bd_dom"/>
</dbReference>
<keyword evidence="9" id="KW-1185">Reference proteome</keyword>
<dbReference type="Proteomes" id="UP000076078">
    <property type="component" value="Unassembled WGS sequence"/>
</dbReference>
<name>A0A151ZE34_TIELA</name>
<keyword evidence="8" id="KW-0251">Elongation factor</keyword>
<reference evidence="8 9" key="1">
    <citation type="submission" date="2015-12" db="EMBL/GenBank/DDBJ databases">
        <title>Dictyostelia acquired genes for synthesis and detection of signals that induce cell-type specialization by lateral gene transfer from prokaryotes.</title>
        <authorList>
            <person name="Gloeckner G."/>
            <person name="Schaap P."/>
        </authorList>
    </citation>
    <scope>NUCLEOTIDE SEQUENCE [LARGE SCALE GENOMIC DNA]</scope>
    <source>
        <strain evidence="8 9">TK</strain>
    </source>
</reference>
<dbReference type="Gene3D" id="3.30.230.10">
    <property type="match status" value="1"/>
</dbReference>
<evidence type="ECO:0000256" key="4">
    <source>
        <dbReference type="ARBA" id="ARBA00023134"/>
    </source>
</evidence>
<dbReference type="InterPro" id="IPR027417">
    <property type="entry name" value="P-loop_NTPase"/>
</dbReference>
<dbReference type="PANTHER" id="PTHR42908:SF3">
    <property type="entry name" value="ELONGATION FACTOR-LIKE GTPASE 1"/>
    <property type="match status" value="1"/>
</dbReference>
<dbReference type="AlphaFoldDB" id="A0A151ZE34"/>
<evidence type="ECO:0000313" key="9">
    <source>
        <dbReference type="Proteomes" id="UP000076078"/>
    </source>
</evidence>
<dbReference type="SUPFAM" id="SSF54211">
    <property type="entry name" value="Ribosomal protein S5 domain 2-like"/>
    <property type="match status" value="1"/>
</dbReference>
<dbReference type="OrthoDB" id="364892at2759"/>
<evidence type="ECO:0000256" key="1">
    <source>
        <dbReference type="ARBA" id="ARBA00017891"/>
    </source>
</evidence>
<keyword evidence="4" id="KW-0342">GTP-binding</keyword>
<evidence type="ECO:0000256" key="3">
    <source>
        <dbReference type="ARBA" id="ARBA00022741"/>
    </source>
</evidence>
<dbReference type="InterPro" id="IPR005517">
    <property type="entry name" value="Transl_elong_EFG/EF2_IV"/>
</dbReference>
<dbReference type="Pfam" id="PF00679">
    <property type="entry name" value="EFG_C"/>
    <property type="match status" value="1"/>
</dbReference>
<dbReference type="Gene3D" id="3.30.70.240">
    <property type="match status" value="1"/>
</dbReference>
<dbReference type="GO" id="GO:1990904">
    <property type="term" value="C:ribonucleoprotein complex"/>
    <property type="evidence" value="ECO:0007669"/>
    <property type="project" value="TreeGrafter"/>
</dbReference>
<keyword evidence="2" id="KW-0963">Cytoplasm</keyword>
<proteinExistence type="predicted"/>
<dbReference type="Pfam" id="PF03764">
    <property type="entry name" value="EFG_IV"/>
    <property type="match status" value="1"/>
</dbReference>
<dbReference type="SUPFAM" id="SSF54980">
    <property type="entry name" value="EF-G C-terminal domain-like"/>
    <property type="match status" value="2"/>
</dbReference>
<dbReference type="InParanoid" id="A0A151ZE34"/>
<dbReference type="GO" id="GO:0003924">
    <property type="term" value="F:GTPase activity"/>
    <property type="evidence" value="ECO:0007669"/>
    <property type="project" value="InterPro"/>
</dbReference>
<dbReference type="GO" id="GO:0005829">
    <property type="term" value="C:cytosol"/>
    <property type="evidence" value="ECO:0007669"/>
    <property type="project" value="TreeGrafter"/>
</dbReference>
<dbReference type="InterPro" id="IPR035647">
    <property type="entry name" value="EFG_III/V"/>
</dbReference>
<dbReference type="CDD" id="cd01681">
    <property type="entry name" value="aeEF2_snRNP_like_IV"/>
    <property type="match status" value="1"/>
</dbReference>
<sequence>MGLDNIESTLKVEKVNKILKNTKNIRNVTFIAHVDHGRSTIIDHISKRFTDISLKASDTAIRIQSSLIPIHYELSDTEPLPTLNQTLNTSNNNNNNNNDTGEEDREFLINIVEIPPNFSDSHIILESTLKITDGTMIILDSVEGICMNTDGSLRTAVNEGILNHTLFINKFDRLILELQLPHEELYHQLVRLIENTNVNISTYAGKEVKELSPITGNVAFGSGLCGFGFRLSSFASIYASKFGVSKERLTKKLWGENYFCPDSKKWFNVNVNESGKTLTRSFCQFILSPLFSIADAAMKNDIDKITHMMKSLCIELSPNDLELCAKPLYKAIMRNFLPLDDSVLPMIIQHCPSPFDTISDRLPFMYNGPLNGEMAQSIMKCDPNGPLMFYVSKLISTHLKGYFAFGRVFSGTIKSGEKVRIFSNIKNNEPISKSIKDIHFVSGRLSERIVEAPAGSIVAISGIDEYINKTATVTTSNENHVFLSHMSTTYPIKVSVAPKNPVDLPKLVECLKKMDRAHSYVSSYIDEYTGEIFVEGPNEHFLEVGLNDLMYAQSDLELTVSDPIVAVRETITTQSSQLCLAKSPNKQNRLFCQSEPLSVDLQNDIENLLTPISSSPSDLSQYLFDKFQFPKEQGNKIWSFGPNGTGTNILTDLIPDHLNSNDIKDSIVAGFHAVTKEGILCDEPLRGVKFKLMDAFISGEAIRRGAGQIIPTARRVLYASVLTANPTLLQPIYLVDIKVTSQHVQGVYETFESRGGSVISLDYIHNTPLCTIKAHVPVLNSVAMTSELRARTQGQAFSTFLFDHWAPLDPENYNSPKVMEMIYNIREKKGLNPNLPENDMYIDIL</sequence>
<dbReference type="STRING" id="361077.A0A151ZE34"/>
<dbReference type="Gene3D" id="2.40.30.10">
    <property type="entry name" value="Translation factors"/>
    <property type="match status" value="1"/>
</dbReference>
<dbReference type="EMBL" id="LODT01000031">
    <property type="protein sequence ID" value="KYQ92197.1"/>
    <property type="molecule type" value="Genomic_DNA"/>
</dbReference>
<evidence type="ECO:0000259" key="7">
    <source>
        <dbReference type="SMART" id="SM00889"/>
    </source>
</evidence>